<dbReference type="NCBIfam" id="TIGR00229">
    <property type="entry name" value="sensory_box"/>
    <property type="match status" value="1"/>
</dbReference>
<dbReference type="eggNOG" id="COG5001">
    <property type="taxonomic scope" value="Bacteria"/>
</dbReference>
<dbReference type="PANTHER" id="PTHR44757:SF2">
    <property type="entry name" value="BIOFILM ARCHITECTURE MAINTENANCE PROTEIN MBAA"/>
    <property type="match status" value="1"/>
</dbReference>
<dbReference type="InterPro" id="IPR001633">
    <property type="entry name" value="EAL_dom"/>
</dbReference>
<reference evidence="8 9" key="1">
    <citation type="journal article" date="2013" name="Genome Announc.">
        <title>Draft Genome of the Nitrogen-Fixing Bacterium Pseudomonas stutzeri Strain KOS6 Isolated from Industrial Hydrocarbon Sludge.</title>
        <authorList>
            <person name="Grigoryeva T.V."/>
            <person name="Laikov A.V."/>
            <person name="Naumova R.P."/>
            <person name="Manolov A.I."/>
            <person name="Larin A.K."/>
            <person name="Karpova I.Y."/>
            <person name="Semashko T.A."/>
            <person name="Alexeev D.G."/>
            <person name="Kostryukova E.S."/>
            <person name="Muller R."/>
            <person name="Govorun V.M."/>
        </authorList>
    </citation>
    <scope>NUCLEOTIDE SEQUENCE [LARGE SCALE GENOMIC DNA]</scope>
    <source>
        <strain evidence="8 9">KOS6</strain>
    </source>
</reference>
<dbReference type="InterPro" id="IPR001789">
    <property type="entry name" value="Sig_transdc_resp-reg_receiver"/>
</dbReference>
<evidence type="ECO:0000256" key="1">
    <source>
        <dbReference type="ARBA" id="ARBA00001946"/>
    </source>
</evidence>
<dbReference type="SMART" id="SM00267">
    <property type="entry name" value="GGDEF"/>
    <property type="match status" value="1"/>
</dbReference>
<dbReference type="EMBL" id="AMCZ02000026">
    <property type="protein sequence ID" value="EWC40061.1"/>
    <property type="molecule type" value="Genomic_DNA"/>
</dbReference>
<sequence length="710" mass="79354">MTQTQLKTRPRSRTLLVVDDREANLVAMEALLGDGDWQVHTVNSGEAALKALLERDVELVLLDVQMPGMDGFEVARLMRGSPHTRYTPIIFVSAIAHTRDSVLRGYATGAVDFILKPFDPQVLKHKINTLLAHEHNRRDLQLLSQQLDSARAFNASVLSNAAEGILVVAEDGFISFANPAIAGMLHTRVEDLQGTMLLSHLAAPQMPASWHESDFYRYWRSGSTYRLHEAQLHTANGSTLPVALSSSPLPRQQRSMVVIALDMSVVRNLHDQLETQAVTDSLTGLLNRRGFHQALESSLARVDRNGKRMAILYIDLDGFKRINDSLGHDAGDEILCKVARLLETCMRPYDIIARMGGDEFTALLDSLDQPEDAARVAEKLIELISVRHRIDGTEVTLGASIGIAHFPDCGVSVDQLLRSADMAMYEAKRAGRRQYRFFSNDMNERAHARLMMEENLRSATDRNDFELLYQPQIILDSGALRGFEGLLRWPQGEAGENQPGVFIPLLEETRLIERVGDWVLREGMNQHSQWLSALGSDLVLSLNVSPVQFSRAGLFDSLRRLLDEFQLNPAQLELEVTEGTLMQDLEQSCEKLRQLRKLGVRVAIDDFGTGYSSLAYLRHFELDTLKIDRLFISNMLDSPRDAAVVSTIIDLGRNLGLEVVAEGVETLAQRDWLVENGCDVMQGFLVSPAVNAEQARAFPARFAWEPALNR</sequence>
<dbReference type="SUPFAM" id="SSF55073">
    <property type="entry name" value="Nucleotide cyclase"/>
    <property type="match status" value="1"/>
</dbReference>
<dbReference type="SMART" id="SM00052">
    <property type="entry name" value="EAL"/>
    <property type="match status" value="1"/>
</dbReference>
<dbReference type="SMART" id="SM00091">
    <property type="entry name" value="PAS"/>
    <property type="match status" value="1"/>
</dbReference>
<comment type="caution">
    <text evidence="8">The sequence shown here is derived from an EMBL/GenBank/DDBJ whole genome shotgun (WGS) entry which is preliminary data.</text>
</comment>
<dbReference type="PROSITE" id="PS50883">
    <property type="entry name" value="EAL"/>
    <property type="match status" value="1"/>
</dbReference>
<feature type="domain" description="PAS" evidence="5">
    <location>
        <begin position="150"/>
        <end position="205"/>
    </location>
</feature>
<keyword evidence="3" id="KW-0597">Phosphoprotein</keyword>
<dbReference type="GO" id="GO:0003824">
    <property type="term" value="F:catalytic activity"/>
    <property type="evidence" value="ECO:0007669"/>
    <property type="project" value="UniProtKB-ARBA"/>
</dbReference>
<dbReference type="InterPro" id="IPR035965">
    <property type="entry name" value="PAS-like_dom_sf"/>
</dbReference>
<feature type="domain" description="Response regulatory" evidence="4">
    <location>
        <begin position="14"/>
        <end position="131"/>
    </location>
</feature>
<evidence type="ECO:0000259" key="5">
    <source>
        <dbReference type="PROSITE" id="PS50112"/>
    </source>
</evidence>
<gene>
    <name evidence="8" type="ORF">B597_017295</name>
</gene>
<organism evidence="8 9">
    <name type="scientific">Stutzerimonas stutzeri KOS6</name>
    <dbReference type="NCBI Taxonomy" id="1218352"/>
    <lineage>
        <taxon>Bacteria</taxon>
        <taxon>Pseudomonadati</taxon>
        <taxon>Pseudomonadota</taxon>
        <taxon>Gammaproteobacteria</taxon>
        <taxon>Pseudomonadales</taxon>
        <taxon>Pseudomonadaceae</taxon>
        <taxon>Stutzerimonas</taxon>
    </lineage>
</organism>
<accession>A0A061JKE2</accession>
<dbReference type="Gene3D" id="3.40.50.2300">
    <property type="match status" value="1"/>
</dbReference>
<dbReference type="PROSITE" id="PS50112">
    <property type="entry name" value="PAS"/>
    <property type="match status" value="1"/>
</dbReference>
<evidence type="ECO:0000259" key="6">
    <source>
        <dbReference type="PROSITE" id="PS50883"/>
    </source>
</evidence>
<dbReference type="InterPro" id="IPR052155">
    <property type="entry name" value="Biofilm_reg_signaling"/>
</dbReference>
<dbReference type="OrthoDB" id="9804951at2"/>
<dbReference type="Pfam" id="PF00989">
    <property type="entry name" value="PAS"/>
    <property type="match status" value="1"/>
</dbReference>
<feature type="domain" description="EAL" evidence="6">
    <location>
        <begin position="449"/>
        <end position="703"/>
    </location>
</feature>
<dbReference type="Pfam" id="PF00563">
    <property type="entry name" value="EAL"/>
    <property type="match status" value="1"/>
</dbReference>
<dbReference type="PANTHER" id="PTHR44757">
    <property type="entry name" value="DIGUANYLATE CYCLASE DGCP"/>
    <property type="match status" value="1"/>
</dbReference>
<feature type="modified residue" description="4-aspartylphosphate" evidence="3">
    <location>
        <position position="63"/>
    </location>
</feature>
<dbReference type="RefSeq" id="WP_003293712.1">
    <property type="nucleotide sequence ID" value="NZ_KK020677.1"/>
</dbReference>
<dbReference type="Gene3D" id="3.30.70.270">
    <property type="match status" value="1"/>
</dbReference>
<dbReference type="SUPFAM" id="SSF55785">
    <property type="entry name" value="PYP-like sensor domain (PAS domain)"/>
    <property type="match status" value="1"/>
</dbReference>
<dbReference type="HOGENOM" id="CLU_000445_70_50_6"/>
<feature type="domain" description="GGDEF" evidence="7">
    <location>
        <begin position="307"/>
        <end position="440"/>
    </location>
</feature>
<dbReference type="PROSITE" id="PS50887">
    <property type="entry name" value="GGDEF"/>
    <property type="match status" value="1"/>
</dbReference>
<dbReference type="InterPro" id="IPR043128">
    <property type="entry name" value="Rev_trsase/Diguanyl_cyclase"/>
</dbReference>
<dbReference type="Gene3D" id="3.30.450.20">
    <property type="entry name" value="PAS domain"/>
    <property type="match status" value="1"/>
</dbReference>
<protein>
    <submittedName>
        <fullName evidence="8">Diguanylate cyclase</fullName>
    </submittedName>
</protein>
<dbReference type="SUPFAM" id="SSF52172">
    <property type="entry name" value="CheY-like"/>
    <property type="match status" value="1"/>
</dbReference>
<evidence type="ECO:0000256" key="2">
    <source>
        <dbReference type="ARBA" id="ARBA00004533"/>
    </source>
</evidence>
<dbReference type="Pfam" id="PF00990">
    <property type="entry name" value="GGDEF"/>
    <property type="match status" value="1"/>
</dbReference>
<evidence type="ECO:0000259" key="7">
    <source>
        <dbReference type="PROSITE" id="PS50887"/>
    </source>
</evidence>
<dbReference type="Proteomes" id="UP000026923">
    <property type="component" value="Unassembled WGS sequence"/>
</dbReference>
<comment type="subcellular location">
    <subcellularLocation>
        <location evidence="2">Cell inner membrane</location>
    </subcellularLocation>
</comment>
<dbReference type="InterPro" id="IPR013767">
    <property type="entry name" value="PAS_fold"/>
</dbReference>
<dbReference type="SMART" id="SM00448">
    <property type="entry name" value="REC"/>
    <property type="match status" value="1"/>
</dbReference>
<dbReference type="Gene3D" id="3.20.20.450">
    <property type="entry name" value="EAL domain"/>
    <property type="match status" value="1"/>
</dbReference>
<dbReference type="CDD" id="cd01949">
    <property type="entry name" value="GGDEF"/>
    <property type="match status" value="1"/>
</dbReference>
<comment type="cofactor">
    <cofactor evidence="1">
        <name>Mg(2+)</name>
        <dbReference type="ChEBI" id="CHEBI:18420"/>
    </cofactor>
</comment>
<proteinExistence type="predicted"/>
<dbReference type="InterPro" id="IPR000160">
    <property type="entry name" value="GGDEF_dom"/>
</dbReference>
<dbReference type="AlphaFoldDB" id="A0A061JKE2"/>
<dbReference type="InterPro" id="IPR011006">
    <property type="entry name" value="CheY-like_superfamily"/>
</dbReference>
<evidence type="ECO:0000313" key="9">
    <source>
        <dbReference type="Proteomes" id="UP000026923"/>
    </source>
</evidence>
<dbReference type="PROSITE" id="PS50110">
    <property type="entry name" value="RESPONSE_REGULATORY"/>
    <property type="match status" value="1"/>
</dbReference>
<evidence type="ECO:0000313" key="8">
    <source>
        <dbReference type="EMBL" id="EWC40061.1"/>
    </source>
</evidence>
<dbReference type="InterPro" id="IPR029787">
    <property type="entry name" value="Nucleotide_cyclase"/>
</dbReference>
<evidence type="ECO:0000259" key="4">
    <source>
        <dbReference type="PROSITE" id="PS50110"/>
    </source>
</evidence>
<dbReference type="InterPro" id="IPR035919">
    <property type="entry name" value="EAL_sf"/>
</dbReference>
<dbReference type="CDD" id="cd01948">
    <property type="entry name" value="EAL"/>
    <property type="match status" value="1"/>
</dbReference>
<evidence type="ECO:0000256" key="3">
    <source>
        <dbReference type="PROSITE-ProRule" id="PRU00169"/>
    </source>
</evidence>
<dbReference type="NCBIfam" id="TIGR00254">
    <property type="entry name" value="GGDEF"/>
    <property type="match status" value="1"/>
</dbReference>
<dbReference type="Pfam" id="PF00072">
    <property type="entry name" value="Response_reg"/>
    <property type="match status" value="1"/>
</dbReference>
<dbReference type="GO" id="GO:0000160">
    <property type="term" value="P:phosphorelay signal transduction system"/>
    <property type="evidence" value="ECO:0007669"/>
    <property type="project" value="InterPro"/>
</dbReference>
<dbReference type="SUPFAM" id="SSF141868">
    <property type="entry name" value="EAL domain-like"/>
    <property type="match status" value="1"/>
</dbReference>
<name>A0A061JKE2_STUST</name>
<dbReference type="InterPro" id="IPR000014">
    <property type="entry name" value="PAS"/>
</dbReference>
<dbReference type="CDD" id="cd00130">
    <property type="entry name" value="PAS"/>
    <property type="match status" value="1"/>
</dbReference>
<dbReference type="FunFam" id="3.30.70.270:FF:000001">
    <property type="entry name" value="Diguanylate cyclase domain protein"/>
    <property type="match status" value="1"/>
</dbReference>
<dbReference type="GO" id="GO:0005886">
    <property type="term" value="C:plasma membrane"/>
    <property type="evidence" value="ECO:0007669"/>
    <property type="project" value="UniProtKB-SubCell"/>
</dbReference>